<dbReference type="FunFam" id="1.20.920.30:FF:000002">
    <property type="entry name" value="Dynein axonemal heavy chain 3"/>
    <property type="match status" value="1"/>
</dbReference>
<dbReference type="InterPro" id="IPR043160">
    <property type="entry name" value="Dynein_C_barrel"/>
</dbReference>
<dbReference type="FunFam" id="3.40.50.300:FF:000362">
    <property type="entry name" value="Dynein, axonemal, heavy chain 6"/>
    <property type="match status" value="1"/>
</dbReference>
<evidence type="ECO:0000256" key="13">
    <source>
        <dbReference type="SAM" id="Coils"/>
    </source>
</evidence>
<dbReference type="SMART" id="SM00382">
    <property type="entry name" value="AAA"/>
    <property type="match status" value="2"/>
</dbReference>
<evidence type="ECO:0000256" key="6">
    <source>
        <dbReference type="ARBA" id="ARBA00022840"/>
    </source>
</evidence>
<dbReference type="STRING" id="312017.Q23DD7"/>
<feature type="compositionally biased region" description="Polar residues" evidence="14">
    <location>
        <begin position="7"/>
        <end position="40"/>
    </location>
</feature>
<evidence type="ECO:0000313" key="16">
    <source>
        <dbReference type="EMBL" id="EAR94576.2"/>
    </source>
</evidence>
<evidence type="ECO:0000259" key="15">
    <source>
        <dbReference type="SMART" id="SM00382"/>
    </source>
</evidence>
<dbReference type="SUPFAM" id="SSF52540">
    <property type="entry name" value="P-loop containing nucleoside triphosphate hydrolases"/>
    <property type="match status" value="4"/>
</dbReference>
<keyword evidence="10" id="KW-0505">Motor protein</keyword>
<comment type="subcellular location">
    <subcellularLocation>
        <location evidence="1">Cytoplasm</location>
        <location evidence="1">Cytoskeleton</location>
        <location evidence="1">Cilium axoneme</location>
    </subcellularLocation>
</comment>
<evidence type="ECO:0000313" key="17">
    <source>
        <dbReference type="Proteomes" id="UP000009168"/>
    </source>
</evidence>
<keyword evidence="12" id="KW-0966">Cell projection</keyword>
<dbReference type="Gene3D" id="3.20.180.20">
    <property type="entry name" value="Dynein heavy chain, N-terminal domain 2"/>
    <property type="match status" value="1"/>
</dbReference>
<dbReference type="GO" id="GO:0005930">
    <property type="term" value="C:axoneme"/>
    <property type="evidence" value="ECO:0007669"/>
    <property type="project" value="UniProtKB-SubCell"/>
</dbReference>
<dbReference type="Gene3D" id="1.20.920.20">
    <property type="match status" value="1"/>
</dbReference>
<dbReference type="Pfam" id="PF12774">
    <property type="entry name" value="AAA_6"/>
    <property type="match status" value="1"/>
</dbReference>
<feature type="domain" description="AAA+ ATPase" evidence="15">
    <location>
        <begin position="2420"/>
        <end position="2571"/>
    </location>
</feature>
<dbReference type="InterPro" id="IPR042222">
    <property type="entry name" value="Dynein_2_N"/>
</dbReference>
<sequence length="4651" mass="544551">MKRKNNSFHLGQNQRYPSPTQNNKLQNDGIQMNNQNSTQLPEHSVAHRIYRQAIEEEFQEKIQKSVELVQGQNKQSFLRNRYNKEKFQMQPSIQLQTQSVNTGSKQLTNSSSIVNLNTIINSNVQSIVQVDKLNQNSIQILDNSQQQIKPQTNLSPNSDNKSVLPIVRHKTSFSLDKAALIGPSKEHFPTLVPKVQLRDRSESRKRVISSSNLSFSIQDQLIPGQPSPSKKLNKKSKQSGLDDSIYIDEENMNVPSNYRVKTELSTISQNQERYDLLNTSLRVKTQPQNNQRLYIANNPNNKFQIINEQEMIQSVQLQQQENQALFQQKRNLKFQKVDPSQIQSEKKENKNLEQQEHERIRSFSTSVNQNDKQIQIDEQKQTRTEIYPRKRNQSIIQEEDDLDQQFSQNLQGGASIMIQNNSHNQSKILGGGHSKQQNNPSKMSQHQQDFQKKTISDQNYQEYMQQLQKKQPFFNDYLSPIDFISLIRTDAEMKDEFCYLNQIGLNCYDWKIVPFSERNPQNYMTISRRGIVHFKESEVRFMRLDEWEREHELYHNTANIHFFKTFRMWKNFFLWKKLMKRNIMKECSKILEYKLLLLDPVMRESLIKIRSECIEQKQALFFDVKFTQPVKFDEFKVKAENYRKNHLVNQVNSHQSIIMNIIQAACDFSLKKFKRDFRIPNKDEDISDISNFQNIKQKAGMLIGDSEYRDMPYAAEATLKIHQKKLKNFTKCIDYIVLESKLQLVQFATDNLATKIENFNRYMQDENFNIIEHISWIQCIASECENKLSLFPSEVEFKDEFDEIVRAAIQDLINDHIQFALRGEILEYLQSKDLDFIELAQEKINLSHLIYHDEQFVNNLRRVQEAVDIAYKQIYKQSLKLVKPLEIYQEHQNINPQIYDDMESEQLSEVIEKYQHDDQYLCSLKVEEEQGIFFFDINPIKETLKNSAQSSLKVLFEKMPTITIMRAYDFNKITDEYLNLVIKNPQTLDQFVVFLKNYKFVEAKINDLGLRCSEILNLYYLGMKNKVVFVEKDHQTIISSQSHLHTLRSRIEEIENLMNSFVANFKEDLKNLLPGFHETVKQYKFKFDYSNVFEKETNLEKSIDFLLSIEQGIKDLYDQKLKIMSYEEALEIFVDNQTNFDSLDSLYQQYNLVYAVLSNKKEWIFRYSLWESQHFLQIDLNDMGQLLDQCNKAAINYMKELDKGNIAIDLKEKVEVYKDFHFCLMNLRSESIGQPQWAEIREIILKDINNDDHSFFKKFELINKSDLFSSVQANKYKLKYLFDLKIYLFNEQINDIALRSEKERELLKIIEQVEEFWKFSKLGFLPYKENEIFILGSNIELIDKIDDNITALTNLLGNRYISNLKLRVERQYMLFKYVQELLDEWMLHQKNWLYLKPIMSTGYAQKHLSKECQKFQNCDQIWKKFMKQAKELPLIRRLADDFRSQFLMKPLKQNNLHFDQIQKALDEFLDQKREAFQRFFFLSNDELLEILSTVKTPQQVVPHLRKLFENIDDIEIEGQNARKMISQEGEKVILKYCILKGEVEEWLQMILDQMKYSLSHLFLNCLIRYEQEKMTLPKWIPEFPNQVILTVNRMQWTYISEDYLDPENPQDLGEWHYSLVLQLEDITGMIKQKLEKSERRKIVALVTQMVHFRDIVEDMCLSETRVTTNDFKWAQQLKFYEEDNAIIAKQVESKLYYGYEYMGATTRLVITPLTERCWITITGALHIKLGANPTGPAGTGKTESCKDLAKALGRYCIVFNCSEQVNVKIMEQLFTGLSYTGAWACLDEFNRIDIEVLSVIASQVLTIRQALLQDKNQFLFYGKNVNLDKNLGIFITMNPGYAGRTELPDNLKSLFRPVSMMVPDYTLIAEIMLYSEGFSNAKDLSKKMTKLYKLSSEQLSQQDHYDFGMRAVKSVLVMAGALKRSHPNIPEDVLLIKAMRDSNVPKFLNQDLPLFDAILQDLFPNLNLPSTDNKQLSDYSEKEMIKCGLKESKKFIEKVIQTHQIINVRFGIMVIGPTMSGKSSILKILNRAYTNSKEYQQTNNSNSILSSQEQLIKYPEVISRTVNPKAIDLNELYGDFDQVTQSWNDGLVSKIIREYVDETAGETIQEKLSKMENELKRKESFNQDNLQTSAWEESKRSSILNVSATQASIISSPSQKRSDREQQKWIVFDGPVDALWIENMNSVLDDSMTLCLSNGERIKLKPNIKMVFEVTDLSYASPATVSRCGMVYVDQGVIDTFLITDSYIEKELPEKLDQEQIDFVKTLVKQCIVNGLDYLSRQCKYIIQVSEQILALSLCRLIKVYIFQEKEDLKEKGMLIKKVIEKIVLFCYYWTTYTLIHIEALPRYDRHLGEIFSADIVRANMYDYLLKVQGYEAELYHWDLQMEQFQYRKGMSFYEMTVQTKETICVSYFLQLFLFQQQSIFVTGETGTGKTVIIDNFIKKLSSKEKHVTIQLNFSSETKTLNVQNTIESKLIQQRRHQKLFLEPPPGKKMIVFIDDVNMPKVEKYGAQPVIELLRVLQENKGLYERKSLVWRSISSTSLVIAGGMPGGGRSNLSTRFLRYFNIINLNQYSEDSMVSIFSNILKTIKYNYTFNNQINDLIDRGVIVKITIQLFQHIQQELLPTPQKCHYIFNMRDIAKIFQGMLMIRAQTVNTKENFGKLWLHECCRVFMDRLVSIKDIEWFQELASKLIFFNFQFEVKNVFQFFDSLSFSPVYKSDSYEYVSDAAAYKKRIEEVMNTKTSMNLVLFSHTIQHITRMARVLHQERGHFMSVAVGGSGKKSLSILSALLTEMPYSQIMLKQNYGMKDFHDLLLKTMKEVAFKNQNQILLIMDNQIVKEQFLEEINNIMNSGEVPGIITKEELEIIEDNLKSDAKQQDSKLQAYDLFVQRVRNKLHVVLGMSPVGESFRNRIRMFPSLTNCCTIDWFQPWPEEALLQVATSFLEKESSLTKLSKQILAKCFVFTHQVITQSIEDFYNVWKRKVYSTPKNYIQMIMNYRNLLRTQNNYQTQQKNKLQNGLDKLQEANKVIDVLEEKLTKLQPELVKKTEEIEILIEKLQIDKNEANEAKKLVEIEEKIVEQKAEEIKKLQNEASLILKNAMPQLHKATEALNTLNRNDISEMRAQHNPHQLVRFTLECVAILLDEKMDWDNIKKMMADTNFLQRLKNLNVEKIPIKIQKEIKSRIQNNPDFKPSIVKTINYAAKSMCSWVRAVDRFQDVFYEITQKRDYVKKMDEEYANAFSILKQKRDELDKIIQKFQKFENELQNSIKQKDDLKNEIELTKQRLINAVELKSGLSDEEERWKNKIIDLENSIGYLQGNMFLAGSYICYFGPFNGEFRQIIIEQLMENLKQENILFNEKYNIGDVLGYQVTIRDWNQKGLPTDLVSIGNGIIALNEFNYNNDQSSFPLLIDPQNQALIWLKQMFGIDNITMIQINSDNLIKTVEMCIRVNKILFIEQVNEQFLDPQLDPILLKQFEYVNGRKVIKFNGSNLEMAPNFKLFMFTNLGNPNYLPEVFIRANVINFQVTEQGLEEQLLGEVSSRETPELEKEKHNLILTIGNGKTTLTNIEDKILELLANSQGIILDDKELIDNLKKSKKISISVKEGLIQSEIKEEEIEIVRNLYRKVARRGSILFFCIQKLQLIDPMYQFSLSYFNRLFIHNLQTSPQSDVPEERVEFIKNCTTSNIFQNVIRSLFNNHKKIFSFMLCTQIALDSGLLSHQEYNYLIYGDIYLDKLISSISEEQVTLQNYVPQSKQLKISEKLYKNIPKLEILNPILFRGLCEKMNSSLKQWNYWLKSQDPLSNFPPGIVNGDLTPIQKLLLLKAFRSDEFVSGMMHYVASVLGHQYVDHSPASMEEVFVDSDYTTPLIFILSQGVDPLIKIMNFATTKGIDQINMNIVSLGRGQEQQAEKAIQDGLKNGKWVILLNCHLGKGFMKQLSKLVESIPNDPRIQVKKHKETFRLFLTSMPCDYFPVSILQNGIKITNESPKGIKANLQKTYVELPQNCLDAANEIGNDKWRKLLFSFCLFHAVVQERRKFGSLGWNISYDFNESDLQTSLTILTNVLNTYDRIPWENLQYIIGEITYGGRVTDNQDRICLMSQLQQFCNPQVIQDNHQFSKAYKQISFQNGTSYTDQLKEYLDQLPAQDYADIFGMHENAIISSKFNETNESLKLFIDAQPKYQQRTSKNQAKSQSEQEKDENKPSYIVTEEEEIFDKCRYFEKNLPSIMKHVERKPKKQNKQLYLLQLQQEQFMSEKKKKKHYLKMNKEESRQTRKNFIDSLEMCLQQEIERFNRLLEVMKQSLSNLKRAIKGEVVLSKRLELMYNSILLNRVPEIWLEKSYLSMRSLSSWFSNLIDRVNFFTEWQKEKPKAFWLSAFFFPQGFLTSVLQNYARKYMVPIDTLIFDFKFMNSIPTKKQQQIVDNNNQQQVRGPSMTQINPQEIYNDEREELKAKQKQRQLQQQILQQKINELLKQQEEEEKEENMDGCLIYGLYCDGCRFSSSLDCIEDNEIGILNKQAPVIHFIPKEIKLLSEAEVIRLQQEKYRQIQIQNRSDKDINNEVGMKLETNQSNKNLIIKNNSSLIKDSQLLEGQKLAQFTFLMPLYKTVQRSGVLSTTGHSTNFIISISVPTKQPSFYWILRGAAFVCDPESC</sequence>
<evidence type="ECO:0000256" key="9">
    <source>
        <dbReference type="ARBA" id="ARBA00023069"/>
    </source>
</evidence>
<dbReference type="InterPro" id="IPR041228">
    <property type="entry name" value="Dynein_C"/>
</dbReference>
<dbReference type="InterPro" id="IPR035699">
    <property type="entry name" value="AAA_6"/>
</dbReference>
<feature type="region of interest" description="Disordered" evidence="14">
    <location>
        <begin position="218"/>
        <end position="240"/>
    </location>
</feature>
<dbReference type="PANTHER" id="PTHR22878:SF68">
    <property type="entry name" value="DYNEIN HEAVY CHAIN 6, AXONEMAL-LIKE"/>
    <property type="match status" value="1"/>
</dbReference>
<keyword evidence="5" id="KW-0547">Nucleotide-binding</keyword>
<dbReference type="PROSITE" id="PS00675">
    <property type="entry name" value="SIGMA54_INTERACT_1"/>
    <property type="match status" value="1"/>
</dbReference>
<dbReference type="Gene3D" id="6.10.140.1060">
    <property type="match status" value="1"/>
</dbReference>
<evidence type="ECO:0000256" key="4">
    <source>
        <dbReference type="ARBA" id="ARBA00022701"/>
    </source>
</evidence>
<dbReference type="GO" id="GO:0008569">
    <property type="term" value="F:minus-end-directed microtubule motor activity"/>
    <property type="evidence" value="ECO:0007669"/>
    <property type="project" value="InterPro"/>
</dbReference>
<evidence type="ECO:0000256" key="1">
    <source>
        <dbReference type="ARBA" id="ARBA00004430"/>
    </source>
</evidence>
<dbReference type="Pfam" id="PF17852">
    <property type="entry name" value="Dynein_AAA_lid"/>
    <property type="match status" value="1"/>
</dbReference>
<feature type="coiled-coil region" evidence="13">
    <location>
        <begin position="3016"/>
        <end position="3099"/>
    </location>
</feature>
<dbReference type="InterPro" id="IPR004273">
    <property type="entry name" value="Dynein_heavy_D6_P-loop"/>
</dbReference>
<name>Q23DD7_TETTS</name>
<dbReference type="Pfam" id="PF12781">
    <property type="entry name" value="AAA_9"/>
    <property type="match status" value="1"/>
</dbReference>
<evidence type="ECO:0000256" key="12">
    <source>
        <dbReference type="ARBA" id="ARBA00023273"/>
    </source>
</evidence>
<dbReference type="GO" id="GO:0005874">
    <property type="term" value="C:microtubule"/>
    <property type="evidence" value="ECO:0007669"/>
    <property type="project" value="UniProtKB-KW"/>
</dbReference>
<dbReference type="FunFam" id="3.40.50.300:FF:000063">
    <property type="entry name" value="dynein heavy chain 6, axonemal"/>
    <property type="match status" value="1"/>
</dbReference>
<dbReference type="GeneID" id="7833431"/>
<proteinExistence type="inferred from homology"/>
<feature type="compositionally biased region" description="Basic and acidic residues" evidence="14">
    <location>
        <begin position="374"/>
        <end position="388"/>
    </location>
</feature>
<dbReference type="Pfam" id="PF08393">
    <property type="entry name" value="DHC_N2"/>
    <property type="match status" value="1"/>
</dbReference>
<dbReference type="Pfam" id="PF03028">
    <property type="entry name" value="Dynein_heavy"/>
    <property type="match status" value="1"/>
</dbReference>
<feature type="region of interest" description="Disordered" evidence="14">
    <location>
        <begin position="424"/>
        <end position="453"/>
    </location>
</feature>
<dbReference type="Pfam" id="PF12775">
    <property type="entry name" value="AAA_7"/>
    <property type="match status" value="1"/>
</dbReference>
<dbReference type="Pfam" id="PF18199">
    <property type="entry name" value="Dynein_C"/>
    <property type="match status" value="3"/>
</dbReference>
<accession>Q23DD7</accession>
<keyword evidence="4" id="KW-0493">Microtubule</keyword>
<dbReference type="Gene3D" id="1.10.8.710">
    <property type="match status" value="1"/>
</dbReference>
<evidence type="ECO:0000256" key="11">
    <source>
        <dbReference type="ARBA" id="ARBA00023212"/>
    </source>
</evidence>
<dbReference type="InterPro" id="IPR013602">
    <property type="entry name" value="Dynein_heavy_linker"/>
</dbReference>
<dbReference type="RefSeq" id="XP_001014749.2">
    <property type="nucleotide sequence ID" value="XM_001014749.2"/>
</dbReference>
<dbReference type="FunFam" id="1.20.920.20:FF:000001">
    <property type="entry name" value="dynein heavy chain 2, axonemal"/>
    <property type="match status" value="1"/>
</dbReference>
<feature type="coiled-coil region" evidence="13">
    <location>
        <begin position="3244"/>
        <end position="3292"/>
    </location>
</feature>
<keyword evidence="11" id="KW-0206">Cytoskeleton</keyword>
<dbReference type="Pfam" id="PF17857">
    <property type="entry name" value="AAA_lid_1"/>
    <property type="match status" value="1"/>
</dbReference>
<dbReference type="eggNOG" id="KOG3595">
    <property type="taxonomic scope" value="Eukaryota"/>
</dbReference>
<feature type="domain" description="AAA+ ATPase" evidence="15">
    <location>
        <begin position="1729"/>
        <end position="1866"/>
    </location>
</feature>
<dbReference type="Gene3D" id="3.40.50.300">
    <property type="entry name" value="P-loop containing nucleotide triphosphate hydrolases"/>
    <property type="match status" value="5"/>
</dbReference>
<evidence type="ECO:0000256" key="14">
    <source>
        <dbReference type="SAM" id="MobiDB-lite"/>
    </source>
</evidence>
<keyword evidence="9" id="KW-0969">Cilium</keyword>
<dbReference type="InterPro" id="IPR041658">
    <property type="entry name" value="AAA_lid_11"/>
</dbReference>
<dbReference type="Gene3D" id="1.10.8.1220">
    <property type="match status" value="1"/>
</dbReference>
<dbReference type="EMBL" id="GG662712">
    <property type="protein sequence ID" value="EAR94576.2"/>
    <property type="molecule type" value="Genomic_DNA"/>
</dbReference>
<feature type="compositionally biased region" description="Polar residues" evidence="14">
    <location>
        <begin position="434"/>
        <end position="448"/>
    </location>
</feature>
<dbReference type="GO" id="GO:0005524">
    <property type="term" value="F:ATP binding"/>
    <property type="evidence" value="ECO:0007669"/>
    <property type="project" value="UniProtKB-KW"/>
</dbReference>
<feature type="region of interest" description="Disordered" evidence="14">
    <location>
        <begin position="336"/>
        <end position="396"/>
    </location>
</feature>
<evidence type="ECO:0000256" key="7">
    <source>
        <dbReference type="ARBA" id="ARBA00023017"/>
    </source>
</evidence>
<dbReference type="InterPro" id="IPR025662">
    <property type="entry name" value="Sigma_54_int_dom_ATP-bd_1"/>
</dbReference>
<feature type="region of interest" description="Disordered" evidence="14">
    <location>
        <begin position="1"/>
        <end position="40"/>
    </location>
</feature>
<feature type="region of interest" description="Disordered" evidence="14">
    <location>
        <begin position="4182"/>
        <end position="4203"/>
    </location>
</feature>
<organism evidence="16 17">
    <name type="scientific">Tetrahymena thermophila (strain SB210)</name>
    <dbReference type="NCBI Taxonomy" id="312017"/>
    <lineage>
        <taxon>Eukaryota</taxon>
        <taxon>Sar</taxon>
        <taxon>Alveolata</taxon>
        <taxon>Ciliophora</taxon>
        <taxon>Intramacronucleata</taxon>
        <taxon>Oligohymenophorea</taxon>
        <taxon>Hymenostomatida</taxon>
        <taxon>Tetrahymenina</taxon>
        <taxon>Tetrahymenidae</taxon>
        <taxon>Tetrahymena</taxon>
    </lineage>
</organism>
<dbReference type="Gene3D" id="1.20.1270.280">
    <property type="match status" value="1"/>
</dbReference>
<dbReference type="InParanoid" id="Q23DD7"/>
<feature type="compositionally biased region" description="Polar residues" evidence="14">
    <location>
        <begin position="4182"/>
        <end position="4193"/>
    </location>
</feature>
<dbReference type="InterPro" id="IPR035706">
    <property type="entry name" value="AAA_9"/>
</dbReference>
<dbReference type="CDD" id="cd00009">
    <property type="entry name" value="AAA"/>
    <property type="match status" value="1"/>
</dbReference>
<evidence type="ECO:0000256" key="2">
    <source>
        <dbReference type="ARBA" id="ARBA00008887"/>
    </source>
</evidence>
<evidence type="ECO:0000256" key="5">
    <source>
        <dbReference type="ARBA" id="ARBA00022741"/>
    </source>
</evidence>
<dbReference type="KEGG" id="tet:TTHERM_00047540"/>
<dbReference type="InterPro" id="IPR027417">
    <property type="entry name" value="P-loop_NTPase"/>
</dbReference>
<keyword evidence="3" id="KW-0963">Cytoplasm</keyword>
<dbReference type="GO" id="GO:0045505">
    <property type="term" value="F:dynein intermediate chain binding"/>
    <property type="evidence" value="ECO:0007669"/>
    <property type="project" value="InterPro"/>
</dbReference>
<dbReference type="InterPro" id="IPR043157">
    <property type="entry name" value="Dynein_AAA1S"/>
</dbReference>
<dbReference type="FunFam" id="1.10.8.1220:FF:000001">
    <property type="entry name" value="Dynein axonemal heavy chain 5"/>
    <property type="match status" value="1"/>
</dbReference>
<dbReference type="InterPro" id="IPR026983">
    <property type="entry name" value="DHC"/>
</dbReference>
<dbReference type="InterPro" id="IPR041589">
    <property type="entry name" value="DNAH3_AAA_lid_1"/>
</dbReference>
<dbReference type="InterPro" id="IPR041466">
    <property type="entry name" value="Dynein_AAA5_ext"/>
</dbReference>
<dbReference type="Gene3D" id="1.20.58.1120">
    <property type="match status" value="1"/>
</dbReference>
<dbReference type="Pfam" id="PF12780">
    <property type="entry name" value="AAA_8"/>
    <property type="match status" value="1"/>
</dbReference>
<dbReference type="InterPro" id="IPR042228">
    <property type="entry name" value="Dynein_linker_3"/>
</dbReference>
<comment type="similarity">
    <text evidence="2">Belongs to the dynein heavy chain family.</text>
</comment>
<keyword evidence="17" id="KW-1185">Reference proteome</keyword>
<dbReference type="Pfam" id="PF18198">
    <property type="entry name" value="AAA_lid_11"/>
    <property type="match status" value="1"/>
</dbReference>
<dbReference type="FunFam" id="1.10.8.710:FF:000004">
    <property type="entry name" value="Dynein axonemal heavy chain 6"/>
    <property type="match status" value="1"/>
</dbReference>
<keyword evidence="6" id="KW-0067">ATP-binding</keyword>
<dbReference type="Gene3D" id="1.20.920.30">
    <property type="match status" value="1"/>
</dbReference>
<dbReference type="GO" id="GO:0030286">
    <property type="term" value="C:dynein complex"/>
    <property type="evidence" value="ECO:0007669"/>
    <property type="project" value="UniProtKB-KW"/>
</dbReference>
<dbReference type="HOGENOM" id="CLU_000038_0_3_1"/>
<dbReference type="PANTHER" id="PTHR22878">
    <property type="entry name" value="DYNEIN HEAVY CHAIN 6, AXONEMAL-LIKE-RELATED"/>
    <property type="match status" value="1"/>
</dbReference>
<dbReference type="Gene3D" id="3.10.490.20">
    <property type="match status" value="2"/>
</dbReference>
<reference evidence="17" key="1">
    <citation type="journal article" date="2006" name="PLoS Biol.">
        <title>Macronuclear genome sequence of the ciliate Tetrahymena thermophila, a model eukaryote.</title>
        <authorList>
            <person name="Eisen J.A."/>
            <person name="Coyne R.S."/>
            <person name="Wu M."/>
            <person name="Wu D."/>
            <person name="Thiagarajan M."/>
            <person name="Wortman J.R."/>
            <person name="Badger J.H."/>
            <person name="Ren Q."/>
            <person name="Amedeo P."/>
            <person name="Jones K.M."/>
            <person name="Tallon L.J."/>
            <person name="Delcher A.L."/>
            <person name="Salzberg S.L."/>
            <person name="Silva J.C."/>
            <person name="Haas B.J."/>
            <person name="Majoros W.H."/>
            <person name="Farzad M."/>
            <person name="Carlton J.M."/>
            <person name="Smith R.K. Jr."/>
            <person name="Garg J."/>
            <person name="Pearlman R.E."/>
            <person name="Karrer K.M."/>
            <person name="Sun L."/>
            <person name="Manning G."/>
            <person name="Elde N.C."/>
            <person name="Turkewitz A.P."/>
            <person name="Asai D.J."/>
            <person name="Wilkes D.E."/>
            <person name="Wang Y."/>
            <person name="Cai H."/>
            <person name="Collins K."/>
            <person name="Stewart B.A."/>
            <person name="Lee S.R."/>
            <person name="Wilamowska K."/>
            <person name="Weinberg Z."/>
            <person name="Ruzzo W.L."/>
            <person name="Wloga D."/>
            <person name="Gaertig J."/>
            <person name="Frankel J."/>
            <person name="Tsao C.-C."/>
            <person name="Gorovsky M.A."/>
            <person name="Keeling P.J."/>
            <person name="Waller R.F."/>
            <person name="Patron N.J."/>
            <person name="Cherry J.M."/>
            <person name="Stover N.A."/>
            <person name="Krieger C.J."/>
            <person name="del Toro C."/>
            <person name="Ryder H.F."/>
            <person name="Williamson S.C."/>
            <person name="Barbeau R.A."/>
            <person name="Hamilton E.P."/>
            <person name="Orias E."/>
        </authorList>
    </citation>
    <scope>NUCLEOTIDE SEQUENCE [LARGE SCALE GENOMIC DNA]</scope>
    <source>
        <strain evidence="17">SB210</strain>
    </source>
</reference>
<dbReference type="InterPro" id="IPR003593">
    <property type="entry name" value="AAA+_ATPase"/>
</dbReference>
<dbReference type="FunFam" id="1.10.8.720:FF:000001">
    <property type="entry name" value="dynein heavy chain 7, axonemal"/>
    <property type="match status" value="1"/>
</dbReference>
<dbReference type="InterPro" id="IPR024743">
    <property type="entry name" value="Dynein_HC_stalk"/>
</dbReference>
<dbReference type="InterPro" id="IPR024317">
    <property type="entry name" value="Dynein_heavy_chain_D4_dom"/>
</dbReference>
<dbReference type="InterPro" id="IPR042219">
    <property type="entry name" value="AAA_lid_11_sf"/>
</dbReference>
<evidence type="ECO:0000256" key="3">
    <source>
        <dbReference type="ARBA" id="ARBA00022490"/>
    </source>
</evidence>
<gene>
    <name evidence="16" type="ORF">TTHERM_00047540</name>
</gene>
<keyword evidence="8 13" id="KW-0175">Coiled coil</keyword>
<dbReference type="GO" id="GO:0051959">
    <property type="term" value="F:dynein light intermediate chain binding"/>
    <property type="evidence" value="ECO:0007669"/>
    <property type="project" value="InterPro"/>
</dbReference>
<dbReference type="Gene3D" id="1.20.140.100">
    <property type="entry name" value="Dynein heavy chain, N-terminal domain 2"/>
    <property type="match status" value="1"/>
</dbReference>
<dbReference type="OrthoDB" id="286107at2759"/>
<evidence type="ECO:0000256" key="10">
    <source>
        <dbReference type="ARBA" id="ARBA00023175"/>
    </source>
</evidence>
<feature type="compositionally biased region" description="Basic and acidic residues" evidence="14">
    <location>
        <begin position="344"/>
        <end position="361"/>
    </location>
</feature>
<dbReference type="Pfam" id="PF12777">
    <property type="entry name" value="MT"/>
    <property type="match status" value="1"/>
</dbReference>
<evidence type="ECO:0000256" key="8">
    <source>
        <dbReference type="ARBA" id="ARBA00023054"/>
    </source>
</evidence>
<dbReference type="GO" id="GO:0007018">
    <property type="term" value="P:microtubule-based movement"/>
    <property type="evidence" value="ECO:0007669"/>
    <property type="project" value="InterPro"/>
</dbReference>
<protein>
    <submittedName>
        <fullName evidence="16">Dynein heavy chain</fullName>
    </submittedName>
</protein>
<dbReference type="Gene3D" id="1.10.8.720">
    <property type="entry name" value="Region D6 of dynein motor"/>
    <property type="match status" value="1"/>
</dbReference>
<feature type="compositionally biased region" description="Polar residues" evidence="14">
    <location>
        <begin position="362"/>
        <end position="373"/>
    </location>
</feature>
<dbReference type="Proteomes" id="UP000009168">
    <property type="component" value="Unassembled WGS sequence"/>
</dbReference>
<keyword evidence="7" id="KW-0243">Dynein</keyword>